<accession>A0A8H4F2M1</accession>
<keyword evidence="1" id="KW-0880">Kelch repeat</keyword>
<name>A0A8H4F2M1_MUCCL</name>
<organism evidence="3 4">
    <name type="scientific">Mucor circinelloides f. lusitanicus</name>
    <name type="common">Mucor racemosus var. lusitanicus</name>
    <dbReference type="NCBI Taxonomy" id="29924"/>
    <lineage>
        <taxon>Eukaryota</taxon>
        <taxon>Fungi</taxon>
        <taxon>Fungi incertae sedis</taxon>
        <taxon>Mucoromycota</taxon>
        <taxon>Mucoromycotina</taxon>
        <taxon>Mucoromycetes</taxon>
        <taxon>Mucorales</taxon>
        <taxon>Mucorineae</taxon>
        <taxon>Mucoraceae</taxon>
        <taxon>Mucor</taxon>
    </lineage>
</organism>
<dbReference type="Pfam" id="PF24681">
    <property type="entry name" value="Kelch_KLHDC2_KLHL20_DRC7"/>
    <property type="match status" value="1"/>
</dbReference>
<dbReference type="SUPFAM" id="SSF117281">
    <property type="entry name" value="Kelch motif"/>
    <property type="match status" value="1"/>
</dbReference>
<keyword evidence="2" id="KW-0677">Repeat</keyword>
<sequence length="127" mass="13830">MCVPTKKIDSLSAASINAAGDIPSPRISPTIVAMNNHIMLYGGKPIVPDEIYDGGFYILNLSTKQWNRIQLEGNQPAARWGHSAVSNDGIMYIWGGQQEGNYFNDLFIFNSSTCKCDGTVRGEASSI</sequence>
<evidence type="ECO:0000256" key="2">
    <source>
        <dbReference type="ARBA" id="ARBA00022737"/>
    </source>
</evidence>
<protein>
    <recommendedName>
        <fullName evidence="5">Galactose oxidase</fullName>
    </recommendedName>
</protein>
<gene>
    <name evidence="3" type="ORF">FB192DRAFT_1277998</name>
</gene>
<dbReference type="PANTHER" id="PTHR46647:SF1">
    <property type="entry name" value="RAB9 EFFECTOR PROTEIN WITH KELCH MOTIFS"/>
    <property type="match status" value="1"/>
</dbReference>
<dbReference type="Gene3D" id="2.120.10.80">
    <property type="entry name" value="Kelch-type beta propeller"/>
    <property type="match status" value="1"/>
</dbReference>
<evidence type="ECO:0008006" key="5">
    <source>
        <dbReference type="Google" id="ProtNLM"/>
    </source>
</evidence>
<dbReference type="AlphaFoldDB" id="A0A8H4F2M1"/>
<proteinExistence type="predicted"/>
<dbReference type="Proteomes" id="UP000469890">
    <property type="component" value="Unassembled WGS sequence"/>
</dbReference>
<dbReference type="InterPro" id="IPR015915">
    <property type="entry name" value="Kelch-typ_b-propeller"/>
</dbReference>
<dbReference type="InterPro" id="IPR052124">
    <property type="entry name" value="Rab9_kelch_effector"/>
</dbReference>
<dbReference type="EMBL" id="JAAECE010000003">
    <property type="protein sequence ID" value="KAF1803776.1"/>
    <property type="molecule type" value="Genomic_DNA"/>
</dbReference>
<evidence type="ECO:0000313" key="3">
    <source>
        <dbReference type="EMBL" id="KAF1803776.1"/>
    </source>
</evidence>
<evidence type="ECO:0000313" key="4">
    <source>
        <dbReference type="Proteomes" id="UP000469890"/>
    </source>
</evidence>
<dbReference type="PANTHER" id="PTHR46647">
    <property type="entry name" value="RAB9 EFFECTOR PROTEIN WITH KELCH MOTIFS"/>
    <property type="match status" value="1"/>
</dbReference>
<comment type="caution">
    <text evidence="3">The sequence shown here is derived from an EMBL/GenBank/DDBJ whole genome shotgun (WGS) entry which is preliminary data.</text>
</comment>
<reference evidence="3 4" key="1">
    <citation type="submission" date="2019-09" db="EMBL/GenBank/DDBJ databases">
        <authorList>
            <consortium name="DOE Joint Genome Institute"/>
            <person name="Mondo S.J."/>
            <person name="Navarro-Mendoza M.I."/>
            <person name="Perez-Arques C."/>
            <person name="Panchal S."/>
            <person name="Nicolas F.E."/>
            <person name="Ganguly P."/>
            <person name="Pangilinan J."/>
            <person name="Grigoriev I."/>
            <person name="Heitman J."/>
            <person name="Sanya K."/>
            <person name="Garre V."/>
        </authorList>
    </citation>
    <scope>NUCLEOTIDE SEQUENCE [LARGE SCALE GENOMIC DNA]</scope>
    <source>
        <strain evidence="3 4">MU402</strain>
    </source>
</reference>
<evidence type="ECO:0000256" key="1">
    <source>
        <dbReference type="ARBA" id="ARBA00022441"/>
    </source>
</evidence>